<evidence type="ECO:0000313" key="1">
    <source>
        <dbReference type="EMBL" id="GMN39654.1"/>
    </source>
</evidence>
<dbReference type="AlphaFoldDB" id="A0AA88DH94"/>
<proteinExistence type="predicted"/>
<gene>
    <name evidence="1" type="ORF">TIFTF001_008875</name>
</gene>
<reference evidence="1" key="1">
    <citation type="submission" date="2023-07" db="EMBL/GenBank/DDBJ databases">
        <title>draft genome sequence of fig (Ficus carica).</title>
        <authorList>
            <person name="Takahashi T."/>
            <person name="Nishimura K."/>
        </authorList>
    </citation>
    <scope>NUCLEOTIDE SEQUENCE</scope>
</reference>
<dbReference type="Proteomes" id="UP001187192">
    <property type="component" value="Unassembled WGS sequence"/>
</dbReference>
<comment type="caution">
    <text evidence="1">The sequence shown here is derived from an EMBL/GenBank/DDBJ whole genome shotgun (WGS) entry which is preliminary data.</text>
</comment>
<protein>
    <submittedName>
        <fullName evidence="1">Uncharacterized protein</fullName>
    </submittedName>
</protein>
<accession>A0AA88DH94</accession>
<name>A0AA88DH94_FICCA</name>
<sequence>MLSHFNKLSASEPPSLVGVTSPVASGVSSSRSAKHGVDYMFLLQLVCLIAWSRILPDGRRRSAARPNWGNYSLHELLQVAILNQQLDLVSKLYVVLNVVAHILVKVAVFGLVSPSTIRSEWRWVSEQSSTRHLVKDVLDGCDQWGVLLESSHRCSQIGTEIRPDVLDLGLPLFWSALVELVSIRLPSGKPGLFSGYQPSPSNVSVRFDMPPSDPPQMCKGVWLVIGKRPDCHVPTSHAGSSPYLHT</sequence>
<organism evidence="1 2">
    <name type="scientific">Ficus carica</name>
    <name type="common">Common fig</name>
    <dbReference type="NCBI Taxonomy" id="3494"/>
    <lineage>
        <taxon>Eukaryota</taxon>
        <taxon>Viridiplantae</taxon>
        <taxon>Streptophyta</taxon>
        <taxon>Embryophyta</taxon>
        <taxon>Tracheophyta</taxon>
        <taxon>Spermatophyta</taxon>
        <taxon>Magnoliopsida</taxon>
        <taxon>eudicotyledons</taxon>
        <taxon>Gunneridae</taxon>
        <taxon>Pentapetalae</taxon>
        <taxon>rosids</taxon>
        <taxon>fabids</taxon>
        <taxon>Rosales</taxon>
        <taxon>Moraceae</taxon>
        <taxon>Ficeae</taxon>
        <taxon>Ficus</taxon>
    </lineage>
</organism>
<evidence type="ECO:0000313" key="2">
    <source>
        <dbReference type="Proteomes" id="UP001187192"/>
    </source>
</evidence>
<keyword evidence="2" id="KW-1185">Reference proteome</keyword>
<dbReference type="EMBL" id="BTGU01000009">
    <property type="protein sequence ID" value="GMN39654.1"/>
    <property type="molecule type" value="Genomic_DNA"/>
</dbReference>